<dbReference type="InterPro" id="IPR002500">
    <property type="entry name" value="PAPS_reduct_dom"/>
</dbReference>
<evidence type="ECO:0000259" key="1">
    <source>
        <dbReference type="Pfam" id="PF01507"/>
    </source>
</evidence>
<gene>
    <name evidence="2" type="ordered locus">Pnap_4214</name>
</gene>
<dbReference type="PANTHER" id="PTHR43196">
    <property type="entry name" value="SULFATE ADENYLYLTRANSFERASE SUBUNIT 2"/>
    <property type="match status" value="1"/>
</dbReference>
<evidence type="ECO:0000313" key="3">
    <source>
        <dbReference type="Proteomes" id="UP000000644"/>
    </source>
</evidence>
<proteinExistence type="predicted"/>
<dbReference type="EMBL" id="CP000530">
    <property type="protein sequence ID" value="ABM39497.1"/>
    <property type="molecule type" value="Genomic_DNA"/>
</dbReference>
<sequence>MISKPLEVTMQQKIFTTFSLFQDEEADDLKSELIRINELIARGAIFVVNHSGGKDSQAMFHFITDLVPRSQIFVVHAELPEVEWEGVLEHIQSTVLGMTVHTCRSRRMLLEMIRERGMFPSPSIRQCTSDLKRGPIERTIRRTGHKLIVNCIGLRSDESSNRAKLATFKYSEKNSKNDREWYDWLPIHHWTVEAVFAKIKATGQVPHWAYSVGMSRLSCVFCIMASTKDLTIAAQHNPKLYSTYVGLEHTTGQVMMMPSKSKGRQTLEQITGVIAEPEAELVPA</sequence>
<dbReference type="SUPFAM" id="SSF52402">
    <property type="entry name" value="Adenine nucleotide alpha hydrolases-like"/>
    <property type="match status" value="1"/>
</dbReference>
<feature type="domain" description="Phosphoadenosine phosphosulphate reductase" evidence="1">
    <location>
        <begin position="47"/>
        <end position="223"/>
    </location>
</feature>
<dbReference type="GO" id="GO:0003824">
    <property type="term" value="F:catalytic activity"/>
    <property type="evidence" value="ECO:0007669"/>
    <property type="project" value="InterPro"/>
</dbReference>
<dbReference type="HOGENOM" id="CLU_1085217_0_0_4"/>
<accession>A1VV19</accession>
<organism evidence="2 3">
    <name type="scientific">Polaromonas naphthalenivorans (strain CJ2)</name>
    <dbReference type="NCBI Taxonomy" id="365044"/>
    <lineage>
        <taxon>Bacteria</taxon>
        <taxon>Pseudomonadati</taxon>
        <taxon>Pseudomonadota</taxon>
        <taxon>Betaproteobacteria</taxon>
        <taxon>Burkholderiales</taxon>
        <taxon>Comamonadaceae</taxon>
        <taxon>Polaromonas</taxon>
    </lineage>
</organism>
<dbReference type="AlphaFoldDB" id="A1VV19"/>
<keyword evidence="3" id="KW-1185">Reference proteome</keyword>
<protein>
    <submittedName>
        <fullName evidence="2">Phosphoadenosine phosphosulfate reductase</fullName>
    </submittedName>
</protein>
<dbReference type="Pfam" id="PF01507">
    <property type="entry name" value="PAPS_reduct"/>
    <property type="match status" value="1"/>
</dbReference>
<dbReference type="Proteomes" id="UP000000644">
    <property type="component" value="Plasmid pPNAP01"/>
</dbReference>
<dbReference type="InterPro" id="IPR014729">
    <property type="entry name" value="Rossmann-like_a/b/a_fold"/>
</dbReference>
<dbReference type="Gene3D" id="3.40.50.620">
    <property type="entry name" value="HUPs"/>
    <property type="match status" value="1"/>
</dbReference>
<reference evidence="3" key="1">
    <citation type="journal article" date="2009" name="Environ. Microbiol.">
        <title>The genome of Polaromonas naphthalenivorans strain CJ2, isolated from coal tar-contaminated sediment, reveals physiological and metabolic versatility and evolution through extensive horizontal gene transfer.</title>
        <authorList>
            <person name="Yagi J.M."/>
            <person name="Sims D."/>
            <person name="Brettin T."/>
            <person name="Bruce D."/>
            <person name="Madsen E.L."/>
        </authorList>
    </citation>
    <scope>NUCLEOTIDE SEQUENCE [LARGE SCALE GENOMIC DNA]</scope>
    <source>
        <strain evidence="3">CJ2</strain>
        <plasmid evidence="3">Plasmid pPNAP01</plasmid>
    </source>
</reference>
<dbReference type="PANTHER" id="PTHR43196:SF2">
    <property type="entry name" value="PHOSPHOADENOSINE PHOSPHOSULFATE REDUCTASE"/>
    <property type="match status" value="1"/>
</dbReference>
<keyword evidence="2" id="KW-0614">Plasmid</keyword>
<evidence type="ECO:0000313" key="2">
    <source>
        <dbReference type="EMBL" id="ABM39497.1"/>
    </source>
</evidence>
<dbReference type="KEGG" id="pna:Pnap_4214"/>
<geneLocation type="plasmid" evidence="2 3">
    <name>pPNAP01</name>
</geneLocation>
<dbReference type="InterPro" id="IPR050128">
    <property type="entry name" value="Sulfate_adenylyltrnsfr_sub2"/>
</dbReference>
<name>A1VV19_POLNA</name>